<dbReference type="RefSeq" id="WP_277542393.1">
    <property type="nucleotide sequence ID" value="NZ_JAQFIK010000004.1"/>
</dbReference>
<evidence type="ECO:0008006" key="3">
    <source>
        <dbReference type="Google" id="ProtNLM"/>
    </source>
</evidence>
<dbReference type="Proteomes" id="UP001161160">
    <property type="component" value="Unassembled WGS sequence"/>
</dbReference>
<gene>
    <name evidence="1" type="ORF">M2127_001229</name>
</gene>
<comment type="caution">
    <text evidence="1">The sequence shown here is derived from an EMBL/GenBank/DDBJ whole genome shotgun (WGS) entry which is preliminary data.</text>
</comment>
<keyword evidence="2" id="KW-1185">Reference proteome</keyword>
<evidence type="ECO:0000313" key="2">
    <source>
        <dbReference type="Proteomes" id="UP001161160"/>
    </source>
</evidence>
<protein>
    <recommendedName>
        <fullName evidence="3">Carboxypeptidase regulatory-like domain-containing protein</fullName>
    </recommendedName>
</protein>
<dbReference type="AlphaFoldDB" id="A0AA43M8G2"/>
<proteinExistence type="predicted"/>
<dbReference type="EMBL" id="JARXYA010000005">
    <property type="protein sequence ID" value="MDH6503925.1"/>
    <property type="molecule type" value="Genomic_DNA"/>
</dbReference>
<dbReference type="PROSITE" id="PS51257">
    <property type="entry name" value="PROKAR_LIPOPROTEIN"/>
    <property type="match status" value="1"/>
</dbReference>
<evidence type="ECO:0000313" key="1">
    <source>
        <dbReference type="EMBL" id="MDH6503925.1"/>
    </source>
</evidence>
<accession>A0AA43M8G2</accession>
<reference evidence="1" key="1">
    <citation type="submission" date="2023-04" db="EMBL/GenBank/DDBJ databases">
        <title>Genome Encyclopedia of Bacteria and Archaea VI: Functional Genomics of Type Strains.</title>
        <authorList>
            <person name="Whitman W."/>
        </authorList>
    </citation>
    <scope>NUCLEOTIDE SEQUENCE</scope>
    <source>
        <strain evidence="1">Enz.4-51</strain>
    </source>
</reference>
<organism evidence="1 2">
    <name type="scientific">Polynucleobacter sphagniphilus</name>
    <dbReference type="NCBI Taxonomy" id="1743169"/>
    <lineage>
        <taxon>Bacteria</taxon>
        <taxon>Pseudomonadati</taxon>
        <taxon>Pseudomonadota</taxon>
        <taxon>Betaproteobacteria</taxon>
        <taxon>Burkholderiales</taxon>
        <taxon>Burkholderiaceae</taxon>
        <taxon>Polynucleobacter</taxon>
    </lineage>
</organism>
<sequence length="140" mass="15248">MNQKLIKHILATSFLSLSCFIGQIAYGQIPDTQHSMGVAYISGGVGEGEADSILAEAKEWPLMLELSQLDGGRGVWIFGARISIFNGKRLVFDAVAEGPYILINLDPGQYLIQAAYQGVEQKRSVSIASGQAQKLSLFWK</sequence>
<name>A0AA43M8G2_9BURK</name>